<reference evidence="3 4" key="1">
    <citation type="journal article" date="2011" name="Proc. Natl. Acad. Sci. U.S.A.">
        <title>Evolutionary erosion of yeast sex chromosomes by mating-type switching accidents.</title>
        <authorList>
            <person name="Gordon J.L."/>
            <person name="Armisen D."/>
            <person name="Proux-Wera E."/>
            <person name="Oheigeartaigh S.S."/>
            <person name="Byrne K.P."/>
            <person name="Wolfe K.H."/>
        </authorList>
    </citation>
    <scope>NUCLEOTIDE SEQUENCE [LARGE SCALE GENOMIC DNA]</scope>
    <source>
        <strain evidence="4">ATCC 10662 / CBS 1146 / NBRC 0425 / NCYC 2629 / NRRL Y-866</strain>
    </source>
</reference>
<dbReference type="GO" id="GO:0000324">
    <property type="term" value="C:fungal-type vacuole"/>
    <property type="evidence" value="ECO:0007669"/>
    <property type="project" value="TreeGrafter"/>
</dbReference>
<evidence type="ECO:0000256" key="1">
    <source>
        <dbReference type="SAM" id="MobiDB-lite"/>
    </source>
</evidence>
<dbReference type="HOGENOM" id="CLU_061224_0_0_1"/>
<dbReference type="AlphaFoldDB" id="G8ZS08"/>
<feature type="region of interest" description="Disordered" evidence="1">
    <location>
        <begin position="18"/>
        <end position="55"/>
    </location>
</feature>
<dbReference type="PANTHER" id="PTHR36089">
    <property type="entry name" value="CHITIN SYNTHASE 3 COMPLEX PROTEIN CSI2-RELATED"/>
    <property type="match status" value="1"/>
</dbReference>
<feature type="compositionally biased region" description="Low complexity" evidence="1">
    <location>
        <begin position="18"/>
        <end position="35"/>
    </location>
</feature>
<feature type="compositionally biased region" description="Basic and acidic residues" evidence="1">
    <location>
        <begin position="228"/>
        <end position="246"/>
    </location>
</feature>
<feature type="compositionally biased region" description="Basic and acidic residues" evidence="1">
    <location>
        <begin position="291"/>
        <end position="300"/>
    </location>
</feature>
<keyword evidence="4" id="KW-1185">Reference proteome</keyword>
<gene>
    <name evidence="3" type="primary">TDEL0C04110</name>
    <name evidence="3" type="ORF">TDEL_0C04110</name>
</gene>
<sequence>MSTMDAVVKALPKFTTSATSETATATDESSASSSTISYTPTVTPPSPAGNPNIWDSDHRPNGTVFIAVGSIVAAIFLGMLLWSVITSHLSRRIAKKTMMGDRYEGHSRESSGFYDNGDDKEFLAAFKGSDDQKTKRNEISLLKTESNLNGSTSWDSLPEYVPEFPQERLNPIQDSFPRYNRNSLFISPTIQVAQQQGHRSRMDKPSHHSSLSNTSLLSSDKTTPALSHELHKPERAASPERKEKKTPGGYHKRNKSSLGLNSADSSGSLAVNERKPRDRPKRKAPSMYLDDILKGEEDMV</sequence>
<keyword evidence="2" id="KW-0472">Membrane</keyword>
<dbReference type="GeneID" id="11500635"/>
<dbReference type="GO" id="GO:0005935">
    <property type="term" value="C:cellular bud neck"/>
    <property type="evidence" value="ECO:0007669"/>
    <property type="project" value="TreeGrafter"/>
</dbReference>
<keyword evidence="2" id="KW-1133">Transmembrane helix</keyword>
<dbReference type="FunCoup" id="G8ZS08">
    <property type="interactions" value="74"/>
</dbReference>
<feature type="region of interest" description="Disordered" evidence="1">
    <location>
        <begin position="191"/>
        <end position="300"/>
    </location>
</feature>
<dbReference type="RefSeq" id="XP_003680511.1">
    <property type="nucleotide sequence ID" value="XM_003680463.1"/>
</dbReference>
<evidence type="ECO:0000256" key="2">
    <source>
        <dbReference type="SAM" id="Phobius"/>
    </source>
</evidence>
<evidence type="ECO:0000313" key="4">
    <source>
        <dbReference type="Proteomes" id="UP000005627"/>
    </source>
</evidence>
<feature type="compositionally biased region" description="Polar residues" evidence="1">
    <location>
        <begin position="256"/>
        <end position="269"/>
    </location>
</feature>
<dbReference type="KEGG" id="tdl:TDEL_0C04110"/>
<dbReference type="EMBL" id="HE616744">
    <property type="protein sequence ID" value="CCE91300.1"/>
    <property type="molecule type" value="Genomic_DNA"/>
</dbReference>
<feature type="transmembrane region" description="Helical" evidence="2">
    <location>
        <begin position="64"/>
        <end position="89"/>
    </location>
</feature>
<organism evidence="3 4">
    <name type="scientific">Torulaspora delbrueckii</name>
    <name type="common">Yeast</name>
    <name type="synonym">Candida colliculosa</name>
    <dbReference type="NCBI Taxonomy" id="4950"/>
    <lineage>
        <taxon>Eukaryota</taxon>
        <taxon>Fungi</taxon>
        <taxon>Dikarya</taxon>
        <taxon>Ascomycota</taxon>
        <taxon>Saccharomycotina</taxon>
        <taxon>Saccharomycetes</taxon>
        <taxon>Saccharomycetales</taxon>
        <taxon>Saccharomycetaceae</taxon>
        <taxon>Torulaspora</taxon>
    </lineage>
</organism>
<feature type="compositionally biased region" description="Low complexity" evidence="1">
    <location>
        <begin position="208"/>
        <end position="219"/>
    </location>
</feature>
<evidence type="ECO:0008006" key="5">
    <source>
        <dbReference type="Google" id="ProtNLM"/>
    </source>
</evidence>
<accession>G8ZS08</accession>
<name>G8ZS08_TORDE</name>
<evidence type="ECO:0000313" key="3">
    <source>
        <dbReference type="EMBL" id="CCE91300.1"/>
    </source>
</evidence>
<dbReference type="PANTHER" id="PTHR36089:SF1">
    <property type="entry name" value="CHITIN SYNTHASE 3 COMPLEX PROTEIN CSI2-RELATED"/>
    <property type="match status" value="1"/>
</dbReference>
<proteinExistence type="predicted"/>
<dbReference type="Proteomes" id="UP000005627">
    <property type="component" value="Chromosome 3"/>
</dbReference>
<keyword evidence="2" id="KW-0812">Transmembrane</keyword>
<dbReference type="InterPro" id="IPR051009">
    <property type="entry name" value="PRM"/>
</dbReference>
<dbReference type="InParanoid" id="G8ZS08"/>
<dbReference type="eggNOG" id="ENOG502S625">
    <property type="taxonomic scope" value="Eukaryota"/>
</dbReference>
<dbReference type="OrthoDB" id="4065319at2759"/>
<protein>
    <recommendedName>
        <fullName evidence="5">Vacuolar membrane protein</fullName>
    </recommendedName>
</protein>